<accession>A0A7C2PH79</accession>
<dbReference type="EMBL" id="DSOK01000249">
    <property type="protein sequence ID" value="HEN15537.1"/>
    <property type="molecule type" value="Genomic_DNA"/>
</dbReference>
<comment type="caution">
    <text evidence="1">The sequence shown here is derived from an EMBL/GenBank/DDBJ whole genome shotgun (WGS) entry which is preliminary data.</text>
</comment>
<evidence type="ECO:0000313" key="1">
    <source>
        <dbReference type="EMBL" id="HEN15537.1"/>
    </source>
</evidence>
<name>A0A7C2PH79_9PLAN</name>
<sequence length="99" mass="11005">MLCGSSLGVQSIRGVCPIEITPVVIRRRLPEHPDLDKPVQRPHDNQLDSIRIAGHCRVSNHCVICFNPMKHIVEGEAIAEIMENTVHDMVVKSSESNQA</sequence>
<dbReference type="AlphaFoldDB" id="A0A7C2PH79"/>
<proteinExistence type="predicted"/>
<gene>
    <name evidence="1" type="ORF">ENQ76_08730</name>
</gene>
<organism evidence="1">
    <name type="scientific">Schlesneria paludicola</name>
    <dbReference type="NCBI Taxonomy" id="360056"/>
    <lineage>
        <taxon>Bacteria</taxon>
        <taxon>Pseudomonadati</taxon>
        <taxon>Planctomycetota</taxon>
        <taxon>Planctomycetia</taxon>
        <taxon>Planctomycetales</taxon>
        <taxon>Planctomycetaceae</taxon>
        <taxon>Schlesneria</taxon>
    </lineage>
</organism>
<protein>
    <submittedName>
        <fullName evidence="1">Uncharacterized protein</fullName>
    </submittedName>
</protein>
<reference evidence="1" key="1">
    <citation type="journal article" date="2020" name="mSystems">
        <title>Genome- and Community-Level Interaction Insights into Carbon Utilization and Element Cycling Functions of Hydrothermarchaeota in Hydrothermal Sediment.</title>
        <authorList>
            <person name="Zhou Z."/>
            <person name="Liu Y."/>
            <person name="Xu W."/>
            <person name="Pan J."/>
            <person name="Luo Z.H."/>
            <person name="Li M."/>
        </authorList>
    </citation>
    <scope>NUCLEOTIDE SEQUENCE [LARGE SCALE GENOMIC DNA]</scope>
    <source>
        <strain evidence="1">SpSt-339</strain>
    </source>
</reference>